<evidence type="ECO:0000256" key="1">
    <source>
        <dbReference type="SAM" id="MobiDB-lite"/>
    </source>
</evidence>
<gene>
    <name evidence="2" type="ORF">AB6A40_001882</name>
</gene>
<feature type="region of interest" description="Disordered" evidence="1">
    <location>
        <begin position="1"/>
        <end position="20"/>
    </location>
</feature>
<sequence>MSERRRQKQVSDGKEDREDNAARVRWKENIGHELRSSAMIIRVRNEKSSLEENDMDDEHVVQEKWLSEGN</sequence>
<keyword evidence="3" id="KW-1185">Reference proteome</keyword>
<comment type="caution">
    <text evidence="2">The sequence shown here is derived from an EMBL/GenBank/DDBJ whole genome shotgun (WGS) entry which is preliminary data.</text>
</comment>
<dbReference type="Proteomes" id="UP001608902">
    <property type="component" value="Unassembled WGS sequence"/>
</dbReference>
<organism evidence="2 3">
    <name type="scientific">Gnathostoma spinigerum</name>
    <dbReference type="NCBI Taxonomy" id="75299"/>
    <lineage>
        <taxon>Eukaryota</taxon>
        <taxon>Metazoa</taxon>
        <taxon>Ecdysozoa</taxon>
        <taxon>Nematoda</taxon>
        <taxon>Chromadorea</taxon>
        <taxon>Rhabditida</taxon>
        <taxon>Spirurina</taxon>
        <taxon>Gnathostomatomorpha</taxon>
        <taxon>Gnathostomatoidea</taxon>
        <taxon>Gnathostomatidae</taxon>
        <taxon>Gnathostoma</taxon>
    </lineage>
</organism>
<dbReference type="AlphaFoldDB" id="A0ABD6E589"/>
<accession>A0ABD6E589</accession>
<proteinExistence type="predicted"/>
<protein>
    <submittedName>
        <fullName evidence="2">Uncharacterized protein</fullName>
    </submittedName>
</protein>
<name>A0ABD6E589_9BILA</name>
<evidence type="ECO:0000313" key="2">
    <source>
        <dbReference type="EMBL" id="MFH4975173.1"/>
    </source>
</evidence>
<reference evidence="2 3" key="1">
    <citation type="submission" date="2024-08" db="EMBL/GenBank/DDBJ databases">
        <title>Gnathostoma spinigerum genome.</title>
        <authorList>
            <person name="Gonzalez-Bertolin B."/>
            <person name="Monzon S."/>
            <person name="Zaballos A."/>
            <person name="Jimenez P."/>
            <person name="Dekumyoy P."/>
            <person name="Varona S."/>
            <person name="Cuesta I."/>
            <person name="Sumanam S."/>
            <person name="Adisakwattana P."/>
            <person name="Gasser R.B."/>
            <person name="Hernandez-Gonzalez A."/>
            <person name="Young N.D."/>
            <person name="Perteguer M.J."/>
        </authorList>
    </citation>
    <scope>NUCLEOTIDE SEQUENCE [LARGE SCALE GENOMIC DNA]</scope>
    <source>
        <strain evidence="2">AL3</strain>
        <tissue evidence="2">Liver</tissue>
    </source>
</reference>
<evidence type="ECO:0000313" key="3">
    <source>
        <dbReference type="Proteomes" id="UP001608902"/>
    </source>
</evidence>
<dbReference type="EMBL" id="JBGFUD010000755">
    <property type="protein sequence ID" value="MFH4975173.1"/>
    <property type="molecule type" value="Genomic_DNA"/>
</dbReference>